<dbReference type="InterPro" id="IPR002305">
    <property type="entry name" value="aa-tRNA-synth_Ic"/>
</dbReference>
<keyword evidence="11" id="KW-1185">Reference proteome</keyword>
<comment type="catalytic activity">
    <reaction evidence="8 9">
        <text>tRNA(Tyr) + L-tyrosine + ATP = L-tyrosyl-tRNA(Tyr) + AMP + diphosphate + H(+)</text>
        <dbReference type="Rhea" id="RHEA:10220"/>
        <dbReference type="Rhea" id="RHEA-COMP:9706"/>
        <dbReference type="Rhea" id="RHEA-COMP:9707"/>
        <dbReference type="ChEBI" id="CHEBI:15378"/>
        <dbReference type="ChEBI" id="CHEBI:30616"/>
        <dbReference type="ChEBI" id="CHEBI:33019"/>
        <dbReference type="ChEBI" id="CHEBI:58315"/>
        <dbReference type="ChEBI" id="CHEBI:78442"/>
        <dbReference type="ChEBI" id="CHEBI:78536"/>
        <dbReference type="ChEBI" id="CHEBI:456215"/>
        <dbReference type="EC" id="6.1.1.1"/>
    </reaction>
</comment>
<keyword evidence="5 9" id="KW-0648">Protein biosynthesis</keyword>
<dbReference type="STRING" id="42249.A0A317T2Q0"/>
<dbReference type="GO" id="GO:0003723">
    <property type="term" value="F:RNA binding"/>
    <property type="evidence" value="ECO:0007669"/>
    <property type="project" value="InterPro"/>
</dbReference>
<evidence type="ECO:0000256" key="6">
    <source>
        <dbReference type="ARBA" id="ARBA00023146"/>
    </source>
</evidence>
<evidence type="ECO:0000313" key="11">
    <source>
        <dbReference type="Proteomes" id="UP000246991"/>
    </source>
</evidence>
<dbReference type="GO" id="GO:0005524">
    <property type="term" value="F:ATP binding"/>
    <property type="evidence" value="ECO:0007669"/>
    <property type="project" value="UniProtKB-KW"/>
</dbReference>
<dbReference type="Gene3D" id="1.10.240.10">
    <property type="entry name" value="Tyrosyl-Transfer RNA Synthetase"/>
    <property type="match status" value="1"/>
</dbReference>
<comment type="caution">
    <text evidence="10">The sequence shown here is derived from an EMBL/GenBank/DDBJ whole genome shotgun (WGS) entry which is preliminary data.</text>
</comment>
<dbReference type="NCBIfam" id="TIGR00234">
    <property type="entry name" value="tyrS"/>
    <property type="match status" value="1"/>
</dbReference>
<dbReference type="GO" id="GO:0005829">
    <property type="term" value="C:cytosol"/>
    <property type="evidence" value="ECO:0007669"/>
    <property type="project" value="TreeGrafter"/>
</dbReference>
<dbReference type="PRINTS" id="PR01040">
    <property type="entry name" value="TRNASYNTHTYR"/>
</dbReference>
<evidence type="ECO:0000256" key="3">
    <source>
        <dbReference type="ARBA" id="ARBA00022741"/>
    </source>
</evidence>
<protein>
    <recommendedName>
        <fullName evidence="1 9">Tyrosine--tRNA ligase</fullName>
        <ecNumber evidence="1 9">6.1.1.1</ecNumber>
    </recommendedName>
    <alternativeName>
        <fullName evidence="7 9">Tyrosyl-tRNA synthetase</fullName>
    </alternativeName>
</protein>
<dbReference type="GO" id="GO:0005739">
    <property type="term" value="C:mitochondrion"/>
    <property type="evidence" value="ECO:0007669"/>
    <property type="project" value="TreeGrafter"/>
</dbReference>
<organism evidence="10 11">
    <name type="scientific">Tuber magnatum</name>
    <name type="common">white Piedmont truffle</name>
    <dbReference type="NCBI Taxonomy" id="42249"/>
    <lineage>
        <taxon>Eukaryota</taxon>
        <taxon>Fungi</taxon>
        <taxon>Dikarya</taxon>
        <taxon>Ascomycota</taxon>
        <taxon>Pezizomycotina</taxon>
        <taxon>Pezizomycetes</taxon>
        <taxon>Pezizales</taxon>
        <taxon>Tuberaceae</taxon>
        <taxon>Tuber</taxon>
    </lineage>
</organism>
<keyword evidence="2 9" id="KW-0436">Ligase</keyword>
<dbReference type="AlphaFoldDB" id="A0A317T2Q0"/>
<dbReference type="SUPFAM" id="SSF52374">
    <property type="entry name" value="Nucleotidylyl transferase"/>
    <property type="match status" value="1"/>
</dbReference>
<evidence type="ECO:0000256" key="4">
    <source>
        <dbReference type="ARBA" id="ARBA00022840"/>
    </source>
</evidence>
<dbReference type="Pfam" id="PF00579">
    <property type="entry name" value="tRNA-synt_1b"/>
    <property type="match status" value="1"/>
</dbReference>
<dbReference type="InterPro" id="IPR036986">
    <property type="entry name" value="S4_RNA-bd_sf"/>
</dbReference>
<dbReference type="Gene3D" id="3.10.290.10">
    <property type="entry name" value="RNA-binding S4 domain"/>
    <property type="match status" value="1"/>
</dbReference>
<evidence type="ECO:0000256" key="1">
    <source>
        <dbReference type="ARBA" id="ARBA00013160"/>
    </source>
</evidence>
<comment type="similarity">
    <text evidence="9">Belongs to the class-I aminoacyl-tRNA synthetase family.</text>
</comment>
<dbReference type="OrthoDB" id="337870at2759"/>
<evidence type="ECO:0000256" key="8">
    <source>
        <dbReference type="ARBA" id="ARBA00048248"/>
    </source>
</evidence>
<dbReference type="CDD" id="cd00805">
    <property type="entry name" value="TyrRS_core"/>
    <property type="match status" value="1"/>
</dbReference>
<dbReference type="EMBL" id="PYWC01000005">
    <property type="protein sequence ID" value="PWW80007.1"/>
    <property type="molecule type" value="Genomic_DNA"/>
</dbReference>
<dbReference type="Proteomes" id="UP000246991">
    <property type="component" value="Unassembled WGS sequence"/>
</dbReference>
<proteinExistence type="inferred from homology"/>
<keyword evidence="4 9" id="KW-0067">ATP-binding</keyword>
<accession>A0A317T2Q0</accession>
<evidence type="ECO:0000256" key="2">
    <source>
        <dbReference type="ARBA" id="ARBA00022598"/>
    </source>
</evidence>
<dbReference type="PANTHER" id="PTHR11766">
    <property type="entry name" value="TYROSYL-TRNA SYNTHETASE"/>
    <property type="match status" value="1"/>
</dbReference>
<keyword evidence="6 9" id="KW-0030">Aminoacyl-tRNA synthetase</keyword>
<dbReference type="FunFam" id="1.10.240.10:FF:000001">
    <property type="entry name" value="Tyrosine--tRNA ligase"/>
    <property type="match status" value="1"/>
</dbReference>
<dbReference type="InterPro" id="IPR002307">
    <property type="entry name" value="Tyr-tRNA-ligase"/>
</dbReference>
<evidence type="ECO:0000256" key="7">
    <source>
        <dbReference type="ARBA" id="ARBA00033323"/>
    </source>
</evidence>
<name>A0A317T2Q0_9PEZI</name>
<evidence type="ECO:0000313" key="10">
    <source>
        <dbReference type="EMBL" id="PWW80007.1"/>
    </source>
</evidence>
<dbReference type="EC" id="6.1.1.1" evidence="1 9"/>
<evidence type="ECO:0000256" key="5">
    <source>
        <dbReference type="ARBA" id="ARBA00022917"/>
    </source>
</evidence>
<dbReference type="GO" id="GO:0004831">
    <property type="term" value="F:tyrosine-tRNA ligase activity"/>
    <property type="evidence" value="ECO:0007669"/>
    <property type="project" value="UniProtKB-EC"/>
</dbReference>
<dbReference type="Gene3D" id="3.40.50.620">
    <property type="entry name" value="HUPs"/>
    <property type="match status" value="1"/>
</dbReference>
<evidence type="ECO:0000256" key="9">
    <source>
        <dbReference type="RuleBase" id="RU361234"/>
    </source>
</evidence>
<dbReference type="PANTHER" id="PTHR11766:SF0">
    <property type="entry name" value="TYROSINE--TRNA LIGASE, MITOCHONDRIAL"/>
    <property type="match status" value="1"/>
</dbReference>
<reference evidence="10 11" key="1">
    <citation type="submission" date="2018-03" db="EMBL/GenBank/DDBJ databases">
        <title>Genomes of Pezizomycetes fungi and the evolution of truffles.</title>
        <authorList>
            <person name="Murat C."/>
            <person name="Payen T."/>
            <person name="Noel B."/>
            <person name="Kuo A."/>
            <person name="Martin F.M."/>
        </authorList>
    </citation>
    <scope>NUCLEOTIDE SEQUENCE [LARGE SCALE GENOMIC DNA]</scope>
    <source>
        <strain evidence="10">091103-1</strain>
    </source>
</reference>
<sequence>MESGPIVAYAGVDATAPSLHVGHLLPLVNLLHFYLHGHHVIALVGKSTASVGDPSGRVAERDSIASQRLEEWFGSLWAQIEKFFERGREYAILKGYNQANFGKMELKTNAEWLDRLGLVEFLATVGPHIRVSSMLARDSVKGRMNSGAGINFAEFTYQLLQSYDFWHLYRTANCRLQIGGSDQFGNITAGIDLISRYQPGSPSEASSTPAEAYGLTAPLLTTESGEKIGKSAGNAIWLDGDRTTPFELYQFFATLPDMHIQKYLQMFTLLPLSEISAVMGSHATNPESRAAPSLLAKEVVTLIHGVGKASEAEFITKLLFPVGEEASFSAANIISVIGEMIAKLARRVGAVKSRSVAQSVIKSGGMYVGLKNQKISDPGATVEERWLVDGEVLLLRVGKGKFTVVQAI</sequence>
<dbReference type="InterPro" id="IPR024088">
    <property type="entry name" value="Tyr-tRNA-ligase_bac-type"/>
</dbReference>
<dbReference type="InterPro" id="IPR014729">
    <property type="entry name" value="Rossmann-like_a/b/a_fold"/>
</dbReference>
<gene>
    <name evidence="10" type="ORF">C7212DRAFT_355957</name>
</gene>
<dbReference type="SUPFAM" id="SSF55174">
    <property type="entry name" value="Alpha-L RNA-binding motif"/>
    <property type="match status" value="1"/>
</dbReference>
<dbReference type="GO" id="GO:0006437">
    <property type="term" value="P:tyrosyl-tRNA aminoacylation"/>
    <property type="evidence" value="ECO:0007669"/>
    <property type="project" value="InterPro"/>
</dbReference>
<keyword evidence="3 9" id="KW-0547">Nucleotide-binding</keyword>